<keyword evidence="21" id="KW-1185">Reference proteome</keyword>
<sequence length="256" mass="25119">MFAPDAVMRALGFLSRLPVPARFFNEPGKPPADDAAAYPLAGVVIALPGALVLLTIGALAAPLLAAALAVLTTIALTGALHEDGLADAADGFGGGASPERRLAIMKDSAIGAYGVIAIAGSLLLRIVSLAAIAQAASPLAAALTFIAAHGVARAAMVWHWTRLAGARPGGTADAAGQPTPDAMNAALLAGGAVFLLAAVLPAGLGAAAVAGLLVLAATAGFARLCRRMIGGHTGDTIGASEQIAEAAMLISLAMAL</sequence>
<comment type="cofactor">
    <cofactor evidence="1 19">
        <name>Mg(2+)</name>
        <dbReference type="ChEBI" id="CHEBI:18420"/>
    </cofactor>
</comment>
<evidence type="ECO:0000256" key="7">
    <source>
        <dbReference type="ARBA" id="ARBA00022475"/>
    </source>
</evidence>
<keyword evidence="13 19" id="KW-0472">Membrane</keyword>
<dbReference type="PANTHER" id="PTHR34148">
    <property type="entry name" value="ADENOSYLCOBINAMIDE-GDP RIBAZOLETRANSFERASE"/>
    <property type="match status" value="1"/>
</dbReference>
<dbReference type="PANTHER" id="PTHR34148:SF1">
    <property type="entry name" value="ADENOSYLCOBINAMIDE-GDP RIBAZOLETRANSFERASE"/>
    <property type="match status" value="1"/>
</dbReference>
<gene>
    <name evidence="19" type="primary">cobS</name>
    <name evidence="20" type="ORF">E0E05_10985</name>
</gene>
<name>A0A4P6V2E8_9HYPH</name>
<dbReference type="Pfam" id="PF02654">
    <property type="entry name" value="CobS"/>
    <property type="match status" value="1"/>
</dbReference>
<evidence type="ECO:0000256" key="13">
    <source>
        <dbReference type="ARBA" id="ARBA00023136"/>
    </source>
</evidence>
<keyword evidence="8 19" id="KW-0169">Cobalamin biosynthesis</keyword>
<evidence type="ECO:0000313" key="21">
    <source>
        <dbReference type="Proteomes" id="UP000293719"/>
    </source>
</evidence>
<evidence type="ECO:0000256" key="10">
    <source>
        <dbReference type="ARBA" id="ARBA00022692"/>
    </source>
</evidence>
<evidence type="ECO:0000256" key="15">
    <source>
        <dbReference type="ARBA" id="ARBA00032605"/>
    </source>
</evidence>
<protein>
    <recommendedName>
        <fullName evidence="6 19">Adenosylcobinamide-GDP ribazoletransferase</fullName>
        <ecNumber evidence="5 19">2.7.8.26</ecNumber>
    </recommendedName>
    <alternativeName>
        <fullName evidence="16 19">Cobalamin synthase</fullName>
    </alternativeName>
    <alternativeName>
        <fullName evidence="15 19">Cobalamin-5'-phosphate synthase</fullName>
    </alternativeName>
</protein>
<dbReference type="HAMAP" id="MF_00719">
    <property type="entry name" value="CobS"/>
    <property type="match status" value="1"/>
</dbReference>
<evidence type="ECO:0000256" key="6">
    <source>
        <dbReference type="ARBA" id="ARBA00015850"/>
    </source>
</evidence>
<evidence type="ECO:0000256" key="18">
    <source>
        <dbReference type="ARBA" id="ARBA00049504"/>
    </source>
</evidence>
<keyword evidence="10 19" id="KW-0812">Transmembrane</keyword>
<dbReference type="UniPathway" id="UPA00148">
    <property type="reaction ID" value="UER00238"/>
</dbReference>
<evidence type="ECO:0000256" key="19">
    <source>
        <dbReference type="HAMAP-Rule" id="MF_00719"/>
    </source>
</evidence>
<dbReference type="GO" id="GO:0051073">
    <property type="term" value="F:adenosylcobinamide-GDP ribazoletransferase activity"/>
    <property type="evidence" value="ECO:0007669"/>
    <property type="project" value="UniProtKB-UniRule"/>
</dbReference>
<dbReference type="GO" id="GO:0008818">
    <property type="term" value="F:cobalamin 5'-phosphate synthase activity"/>
    <property type="evidence" value="ECO:0007669"/>
    <property type="project" value="UniProtKB-UniRule"/>
</dbReference>
<evidence type="ECO:0000256" key="14">
    <source>
        <dbReference type="ARBA" id="ARBA00025228"/>
    </source>
</evidence>
<comment type="catalytic activity">
    <reaction evidence="17 19">
        <text>alpha-ribazole + adenosylcob(III)inamide-GDP = adenosylcob(III)alamin + GMP + H(+)</text>
        <dbReference type="Rhea" id="RHEA:16049"/>
        <dbReference type="ChEBI" id="CHEBI:10329"/>
        <dbReference type="ChEBI" id="CHEBI:15378"/>
        <dbReference type="ChEBI" id="CHEBI:18408"/>
        <dbReference type="ChEBI" id="CHEBI:58115"/>
        <dbReference type="ChEBI" id="CHEBI:60487"/>
        <dbReference type="EC" id="2.7.8.26"/>
    </reaction>
</comment>
<reference evidence="20 21" key="1">
    <citation type="journal article" date="2017" name="Int. J. Syst. Evol. Microbiol.">
        <title>Roseitalea porphyridii gen. nov., sp. nov., isolated from a red alga, and reclassification of Hoeflea suaedae Chung et al. 2013 as Pseudohoeflea suaedae gen. nov., comb. nov.</title>
        <authorList>
            <person name="Hyeon J.W."/>
            <person name="Jeong S.E."/>
            <person name="Baek K."/>
            <person name="Jeon C.O."/>
        </authorList>
    </citation>
    <scope>NUCLEOTIDE SEQUENCE [LARGE SCALE GENOMIC DNA]</scope>
    <source>
        <strain evidence="20 21">MA7-20</strain>
    </source>
</reference>
<feature type="transmembrane region" description="Helical" evidence="19">
    <location>
        <begin position="139"/>
        <end position="161"/>
    </location>
</feature>
<proteinExistence type="inferred from homology"/>
<feature type="transmembrane region" description="Helical" evidence="19">
    <location>
        <begin position="38"/>
        <end position="71"/>
    </location>
</feature>
<evidence type="ECO:0000256" key="4">
    <source>
        <dbReference type="ARBA" id="ARBA00010561"/>
    </source>
</evidence>
<organism evidence="20 21">
    <name type="scientific">Roseitalea porphyridii</name>
    <dbReference type="NCBI Taxonomy" id="1852022"/>
    <lineage>
        <taxon>Bacteria</taxon>
        <taxon>Pseudomonadati</taxon>
        <taxon>Pseudomonadota</taxon>
        <taxon>Alphaproteobacteria</taxon>
        <taxon>Hyphomicrobiales</taxon>
        <taxon>Ahrensiaceae</taxon>
        <taxon>Roseitalea</taxon>
    </lineage>
</organism>
<comment type="pathway">
    <text evidence="3 19">Cofactor biosynthesis; adenosylcobalamin biosynthesis; adenosylcobalamin from cob(II)yrinate a,c-diamide: step 7/7.</text>
</comment>
<evidence type="ECO:0000256" key="12">
    <source>
        <dbReference type="ARBA" id="ARBA00022989"/>
    </source>
</evidence>
<dbReference type="GO" id="GO:0009236">
    <property type="term" value="P:cobalamin biosynthetic process"/>
    <property type="evidence" value="ECO:0007669"/>
    <property type="project" value="UniProtKB-UniRule"/>
</dbReference>
<dbReference type="EMBL" id="CP036532">
    <property type="protein sequence ID" value="QBK31073.1"/>
    <property type="molecule type" value="Genomic_DNA"/>
</dbReference>
<keyword evidence="9 19" id="KW-0808">Transferase</keyword>
<accession>A0A4P6V2E8</accession>
<evidence type="ECO:0000256" key="5">
    <source>
        <dbReference type="ARBA" id="ARBA00013200"/>
    </source>
</evidence>
<comment type="subcellular location">
    <subcellularLocation>
        <location evidence="2 19">Cell membrane</location>
        <topology evidence="2 19">Multi-pass membrane protein</topology>
    </subcellularLocation>
</comment>
<evidence type="ECO:0000256" key="1">
    <source>
        <dbReference type="ARBA" id="ARBA00001946"/>
    </source>
</evidence>
<evidence type="ECO:0000256" key="2">
    <source>
        <dbReference type="ARBA" id="ARBA00004651"/>
    </source>
</evidence>
<evidence type="ECO:0000256" key="9">
    <source>
        <dbReference type="ARBA" id="ARBA00022679"/>
    </source>
</evidence>
<evidence type="ECO:0000256" key="17">
    <source>
        <dbReference type="ARBA" id="ARBA00048623"/>
    </source>
</evidence>
<keyword evidence="12 19" id="KW-1133">Transmembrane helix</keyword>
<comment type="catalytic activity">
    <reaction evidence="18 19">
        <text>alpha-ribazole 5'-phosphate + adenosylcob(III)inamide-GDP = adenosylcob(III)alamin 5'-phosphate + GMP + H(+)</text>
        <dbReference type="Rhea" id="RHEA:23560"/>
        <dbReference type="ChEBI" id="CHEBI:15378"/>
        <dbReference type="ChEBI" id="CHEBI:57918"/>
        <dbReference type="ChEBI" id="CHEBI:58115"/>
        <dbReference type="ChEBI" id="CHEBI:60487"/>
        <dbReference type="ChEBI" id="CHEBI:60493"/>
        <dbReference type="EC" id="2.7.8.26"/>
    </reaction>
</comment>
<keyword evidence="7 19" id="KW-1003">Cell membrane</keyword>
<evidence type="ECO:0000256" key="16">
    <source>
        <dbReference type="ARBA" id="ARBA00032853"/>
    </source>
</evidence>
<comment type="function">
    <text evidence="14 19">Joins adenosylcobinamide-GDP and alpha-ribazole to generate adenosylcobalamin (Ado-cobalamin). Also synthesizes adenosylcobalamin 5'-phosphate from adenosylcobinamide-GDP and alpha-ribazole 5'-phosphate.</text>
</comment>
<evidence type="ECO:0000256" key="3">
    <source>
        <dbReference type="ARBA" id="ARBA00004663"/>
    </source>
</evidence>
<comment type="similarity">
    <text evidence="4 19">Belongs to the CobS family.</text>
</comment>
<evidence type="ECO:0000313" key="20">
    <source>
        <dbReference type="EMBL" id="QBK31073.1"/>
    </source>
</evidence>
<dbReference type="KEGG" id="rpod:E0E05_10985"/>
<keyword evidence="11 19" id="KW-0460">Magnesium</keyword>
<dbReference type="GO" id="GO:0005886">
    <property type="term" value="C:plasma membrane"/>
    <property type="evidence" value="ECO:0007669"/>
    <property type="project" value="UniProtKB-SubCell"/>
</dbReference>
<feature type="transmembrane region" description="Helical" evidence="19">
    <location>
        <begin position="110"/>
        <end position="133"/>
    </location>
</feature>
<evidence type="ECO:0000256" key="11">
    <source>
        <dbReference type="ARBA" id="ARBA00022842"/>
    </source>
</evidence>
<comment type="caution">
    <text evidence="19">Lacks conserved residue(s) required for the propagation of feature annotation.</text>
</comment>
<dbReference type="Proteomes" id="UP000293719">
    <property type="component" value="Chromosome"/>
</dbReference>
<evidence type="ECO:0000256" key="8">
    <source>
        <dbReference type="ARBA" id="ARBA00022573"/>
    </source>
</evidence>
<dbReference type="InterPro" id="IPR003805">
    <property type="entry name" value="CobS"/>
</dbReference>
<dbReference type="AlphaFoldDB" id="A0A4P6V2E8"/>
<dbReference type="EC" id="2.7.8.26" evidence="5 19"/>
<dbReference type="OrthoDB" id="9794626at2"/>